<dbReference type="EMBL" id="BSXW01012619">
    <property type="protein sequence ID" value="GMF66367.1"/>
    <property type="molecule type" value="Genomic_DNA"/>
</dbReference>
<dbReference type="Proteomes" id="UP001165083">
    <property type="component" value="Unassembled WGS sequence"/>
</dbReference>
<comment type="caution">
    <text evidence="1">The sequence shown here is derived from an EMBL/GenBank/DDBJ whole genome shotgun (WGS) entry which is preliminary data.</text>
</comment>
<gene>
    <name evidence="1" type="ORF">Plil01_001882800</name>
</gene>
<evidence type="ECO:0000313" key="2">
    <source>
        <dbReference type="Proteomes" id="UP001165083"/>
    </source>
</evidence>
<dbReference type="Gene3D" id="3.30.40.220">
    <property type="match status" value="1"/>
</dbReference>
<keyword evidence="2" id="KW-1185">Reference proteome</keyword>
<dbReference type="InterPro" id="IPR043502">
    <property type="entry name" value="DNA/RNA_pol_sf"/>
</dbReference>
<sequence length="398" mass="45494">MQFFRGFGLDMFADGVSLPGLAEKIMYGTVYNGDYIKPRPCKAAKPFEFRKTRFNSYKAQDKKADREFKMTLEHLNKLLKSQSYLCGLCYEPLTKKTASADRINNLRGHEDGNILITCSSCNIARKDMNIKAFRRQKLLEYNGDRLIHSIDEAQSEVYRLMETNITGGPSIIFNRFAKADMTRIRGGKMCKKVIGYDANALYLWCLGQDMPCGRLTKIDPYIGLIDDILADKQFGFIECDIETPEHLKEHFREMTPIFKNVEIDPTAEVIGEFMAESRKLIGSYFGKKILIYTHLLKWYIAHGLVVTKVHSFVKCHAARPFHKFTEIVSDARRTGDEDKSKEVIGTSMKFVGNAPFGKSAMNQTKHKNVRYESCDDEISKLIEKNLFQGLEELNGSTK</sequence>
<protein>
    <submittedName>
        <fullName evidence="1">Unnamed protein product</fullName>
    </submittedName>
</protein>
<evidence type="ECO:0000313" key="1">
    <source>
        <dbReference type="EMBL" id="GMF66367.1"/>
    </source>
</evidence>
<accession>A0A9W6YKF9</accession>
<proteinExistence type="predicted"/>
<dbReference type="SUPFAM" id="SSF56672">
    <property type="entry name" value="DNA/RNA polymerases"/>
    <property type="match status" value="1"/>
</dbReference>
<name>A0A9W6YKF9_9STRA</name>
<dbReference type="AlphaFoldDB" id="A0A9W6YKF9"/>
<organism evidence="1 2">
    <name type="scientific">Phytophthora lilii</name>
    <dbReference type="NCBI Taxonomy" id="2077276"/>
    <lineage>
        <taxon>Eukaryota</taxon>
        <taxon>Sar</taxon>
        <taxon>Stramenopiles</taxon>
        <taxon>Oomycota</taxon>
        <taxon>Peronosporomycetes</taxon>
        <taxon>Peronosporales</taxon>
        <taxon>Peronosporaceae</taxon>
        <taxon>Phytophthora</taxon>
    </lineage>
</organism>
<dbReference type="PANTHER" id="PTHR33206:SF1">
    <property type="entry name" value="DNA-DIRECTED DNA POLYMERASE"/>
    <property type="match status" value="1"/>
</dbReference>
<dbReference type="PANTHER" id="PTHR33206">
    <property type="entry name" value="PROTEIN CBG10425"/>
    <property type="match status" value="1"/>
</dbReference>
<dbReference type="OrthoDB" id="111907at2759"/>
<reference evidence="1" key="1">
    <citation type="submission" date="2023-04" db="EMBL/GenBank/DDBJ databases">
        <title>Phytophthora lilii NBRC 32176.</title>
        <authorList>
            <person name="Ichikawa N."/>
            <person name="Sato H."/>
            <person name="Tonouchi N."/>
        </authorList>
    </citation>
    <scope>NUCLEOTIDE SEQUENCE</scope>
    <source>
        <strain evidence="1">NBRC 32176</strain>
    </source>
</reference>